<dbReference type="AlphaFoldDB" id="A0A0A2W0W6"/>
<evidence type="ECO:0000313" key="2">
    <source>
        <dbReference type="EMBL" id="KGQ12252.1"/>
    </source>
</evidence>
<reference evidence="2 3" key="1">
    <citation type="submission" date="2012-10" db="EMBL/GenBank/DDBJ databases">
        <title>Genome sequencing and analysis of entomopathogenic fungi Beauveria bassiana D1-5.</title>
        <authorList>
            <person name="Li Q."/>
            <person name="Wang L."/>
            <person name="Zhang Z."/>
            <person name="Wang Q."/>
            <person name="Ren J."/>
            <person name="Wang M."/>
            <person name="Xu W."/>
            <person name="Wang J."/>
            <person name="Lu Y."/>
            <person name="Du Q."/>
            <person name="Sun Z."/>
        </authorList>
    </citation>
    <scope>NUCLEOTIDE SEQUENCE [LARGE SCALE GENOMIC DNA]</scope>
    <source>
        <strain evidence="2 3">D1-5</strain>
    </source>
</reference>
<dbReference type="EMBL" id="ANFO01000132">
    <property type="protein sequence ID" value="KGQ12252.1"/>
    <property type="molecule type" value="Genomic_DNA"/>
</dbReference>
<comment type="caution">
    <text evidence="2">The sequence shown here is derived from an EMBL/GenBank/DDBJ whole genome shotgun (WGS) entry which is preliminary data.</text>
</comment>
<feature type="compositionally biased region" description="Basic and acidic residues" evidence="1">
    <location>
        <begin position="193"/>
        <end position="228"/>
    </location>
</feature>
<dbReference type="HOGENOM" id="CLU_1214550_0_0_1"/>
<feature type="region of interest" description="Disordered" evidence="1">
    <location>
        <begin position="190"/>
        <end position="228"/>
    </location>
</feature>
<name>A0A0A2W0W6_BEABA</name>
<organism evidence="2 3">
    <name type="scientific">Beauveria bassiana D1-5</name>
    <dbReference type="NCBI Taxonomy" id="1245745"/>
    <lineage>
        <taxon>Eukaryota</taxon>
        <taxon>Fungi</taxon>
        <taxon>Dikarya</taxon>
        <taxon>Ascomycota</taxon>
        <taxon>Pezizomycotina</taxon>
        <taxon>Sordariomycetes</taxon>
        <taxon>Hypocreomycetidae</taxon>
        <taxon>Hypocreales</taxon>
        <taxon>Cordycipitaceae</taxon>
        <taxon>Beauveria</taxon>
    </lineage>
</organism>
<gene>
    <name evidence="2" type="ORF">BBAD15_g1991</name>
</gene>
<evidence type="ECO:0000256" key="1">
    <source>
        <dbReference type="SAM" id="MobiDB-lite"/>
    </source>
</evidence>
<sequence>MHPNTFTSITVFSSQNAIVSVAVIPPRPSAFPQTALVPTQSSHSQTAQEAIATTATALVSPSAQCSDDPTNGTSSLCSSVLLSSLPRLEAKRDDGIAAWRETCPLASLLSHHRCEEMGSAQNDRQETLQLFVDDLVETLSAGFEATEARVRASAATGPAQWTQPRQKGEPQRYIVAVEDGIKKLKEAGCVSNGEREQKRLKEAGCTVTERERERERGQKRGGDERQVV</sequence>
<dbReference type="Proteomes" id="UP000030106">
    <property type="component" value="Unassembled WGS sequence"/>
</dbReference>
<evidence type="ECO:0000313" key="3">
    <source>
        <dbReference type="Proteomes" id="UP000030106"/>
    </source>
</evidence>
<proteinExistence type="predicted"/>
<protein>
    <submittedName>
        <fullName evidence="2">Uncharacterized protein</fullName>
    </submittedName>
</protein>
<accession>A0A0A2W0W6</accession>